<evidence type="ECO:0000313" key="3">
    <source>
        <dbReference type="Proteomes" id="UP001642409"/>
    </source>
</evidence>
<evidence type="ECO:0000313" key="2">
    <source>
        <dbReference type="EMBL" id="CAL6025584.1"/>
    </source>
</evidence>
<evidence type="ECO:0000313" key="1">
    <source>
        <dbReference type="EMBL" id="CAI9941588.1"/>
    </source>
</evidence>
<keyword evidence="3" id="KW-1185">Reference proteome</keyword>
<dbReference type="Proteomes" id="UP001642409">
    <property type="component" value="Unassembled WGS sequence"/>
</dbReference>
<gene>
    <name evidence="1" type="ORF">HINF_LOCUS29233</name>
    <name evidence="2" type="ORF">HINF_LOCUS30422</name>
</gene>
<sequence length="104" mass="12336">MQITEDYLNQYQSEEKIDQYPSKAVVARISQDIPLSYLKLHKHVLEFGQSYNFYNLITDAQLHRKTPYCTVFTNLRITQQQFSDLGVFWCFLDTNQISFTMQPT</sequence>
<proteinExistence type="predicted"/>
<name>A0AA86PMZ7_9EUKA</name>
<reference evidence="1" key="1">
    <citation type="submission" date="2023-06" db="EMBL/GenBank/DDBJ databases">
        <authorList>
            <person name="Kurt Z."/>
        </authorList>
    </citation>
    <scope>NUCLEOTIDE SEQUENCE</scope>
</reference>
<dbReference type="EMBL" id="CAXDID020000099">
    <property type="protein sequence ID" value="CAL6025584.1"/>
    <property type="molecule type" value="Genomic_DNA"/>
</dbReference>
<dbReference type="AlphaFoldDB" id="A0AA86PMZ7"/>
<reference evidence="2 3" key="2">
    <citation type="submission" date="2024-07" db="EMBL/GenBank/DDBJ databases">
        <authorList>
            <person name="Akdeniz Z."/>
        </authorList>
    </citation>
    <scope>NUCLEOTIDE SEQUENCE [LARGE SCALE GENOMIC DNA]</scope>
</reference>
<dbReference type="EMBL" id="CATOUU010000694">
    <property type="protein sequence ID" value="CAI9941588.1"/>
    <property type="molecule type" value="Genomic_DNA"/>
</dbReference>
<accession>A0AA86PMZ7</accession>
<comment type="caution">
    <text evidence="1">The sequence shown here is derived from an EMBL/GenBank/DDBJ whole genome shotgun (WGS) entry which is preliminary data.</text>
</comment>
<protein>
    <submittedName>
        <fullName evidence="2">Hypothetical_protein</fullName>
    </submittedName>
</protein>
<organism evidence="1">
    <name type="scientific">Hexamita inflata</name>
    <dbReference type="NCBI Taxonomy" id="28002"/>
    <lineage>
        <taxon>Eukaryota</taxon>
        <taxon>Metamonada</taxon>
        <taxon>Diplomonadida</taxon>
        <taxon>Hexamitidae</taxon>
        <taxon>Hexamitinae</taxon>
        <taxon>Hexamita</taxon>
    </lineage>
</organism>